<dbReference type="AlphaFoldDB" id="A0A0S2TB07"/>
<protein>
    <recommendedName>
        <fullName evidence="10">UDP-N-acetylglucosamine--N-acetylmuramyl-(pentapeptide) pyrophosphoryl-undecaprenol N-acetylglucosamine transferase</fullName>
        <ecNumber evidence="10">2.4.1.227</ecNumber>
    </recommendedName>
    <alternativeName>
        <fullName evidence="10">Undecaprenyl-PP-MurNAc-pentapeptide-UDPGlcNAc GlcNAc transferase</fullName>
    </alternativeName>
</protein>
<keyword evidence="8 10" id="KW-0131">Cell cycle</keyword>
<evidence type="ECO:0000259" key="11">
    <source>
        <dbReference type="Pfam" id="PF03033"/>
    </source>
</evidence>
<dbReference type="GO" id="GO:0008360">
    <property type="term" value="P:regulation of cell shape"/>
    <property type="evidence" value="ECO:0007669"/>
    <property type="project" value="UniProtKB-KW"/>
</dbReference>
<keyword evidence="6 10" id="KW-0573">Peptidoglycan synthesis</keyword>
<accession>A0A0S2TB07</accession>
<dbReference type="GO" id="GO:0009252">
    <property type="term" value="P:peptidoglycan biosynthetic process"/>
    <property type="evidence" value="ECO:0007669"/>
    <property type="project" value="UniProtKB-UniRule"/>
</dbReference>
<evidence type="ECO:0000256" key="2">
    <source>
        <dbReference type="ARBA" id="ARBA00022618"/>
    </source>
</evidence>
<dbReference type="EMBL" id="CP013099">
    <property type="protein sequence ID" value="ALP52330.1"/>
    <property type="molecule type" value="Genomic_DNA"/>
</dbReference>
<comment type="similarity">
    <text evidence="10">Belongs to the glycosyltransferase 28 family. MurG subfamily.</text>
</comment>
<dbReference type="Gene3D" id="3.40.50.2000">
    <property type="entry name" value="Glycogen Phosphorylase B"/>
    <property type="match status" value="2"/>
</dbReference>
<dbReference type="GO" id="GO:0071555">
    <property type="term" value="P:cell wall organization"/>
    <property type="evidence" value="ECO:0007669"/>
    <property type="project" value="UniProtKB-KW"/>
</dbReference>
<dbReference type="GO" id="GO:0050511">
    <property type="term" value="F:undecaprenyldiphospho-muramoylpentapeptide beta-N-acetylglucosaminyltransferase activity"/>
    <property type="evidence" value="ECO:0007669"/>
    <property type="project" value="UniProtKB-UniRule"/>
</dbReference>
<evidence type="ECO:0000256" key="3">
    <source>
        <dbReference type="ARBA" id="ARBA00022676"/>
    </source>
</evidence>
<dbReference type="InterPro" id="IPR007235">
    <property type="entry name" value="Glyco_trans_28_C"/>
</dbReference>
<dbReference type="STRING" id="1748243.Tel_03765"/>
<keyword evidence="1 10" id="KW-1003">Cell membrane</keyword>
<feature type="binding site" evidence="10">
    <location>
        <position position="163"/>
    </location>
    <ligand>
        <name>UDP-N-acetyl-alpha-D-glucosamine</name>
        <dbReference type="ChEBI" id="CHEBI:57705"/>
    </ligand>
</feature>
<keyword evidence="9 10" id="KW-0961">Cell wall biogenesis/degradation</keyword>
<keyword evidence="5 10" id="KW-0133">Cell shape</keyword>
<keyword evidence="7 10" id="KW-0472">Membrane</keyword>
<evidence type="ECO:0000256" key="4">
    <source>
        <dbReference type="ARBA" id="ARBA00022679"/>
    </source>
</evidence>
<evidence type="ECO:0000313" key="14">
    <source>
        <dbReference type="Proteomes" id="UP000055136"/>
    </source>
</evidence>
<comment type="subcellular location">
    <subcellularLocation>
        <location evidence="10">Cell membrane</location>
        <topology evidence="10">Peripheral membrane protein</topology>
        <orientation evidence="10">Cytoplasmic side</orientation>
    </subcellularLocation>
</comment>
<comment type="function">
    <text evidence="10">Cell wall formation. Catalyzes the transfer of a GlcNAc subunit on undecaprenyl-pyrophosphoryl-MurNAc-pentapeptide (lipid intermediate I) to form undecaprenyl-pyrophosphoryl-MurNAc-(pentapeptide)GlcNAc (lipid intermediate II).</text>
</comment>
<feature type="binding site" evidence="10">
    <location>
        <begin position="12"/>
        <end position="14"/>
    </location>
    <ligand>
        <name>UDP-N-acetyl-alpha-D-glucosamine</name>
        <dbReference type="ChEBI" id="CHEBI:57705"/>
    </ligand>
</feature>
<evidence type="ECO:0000313" key="13">
    <source>
        <dbReference type="EMBL" id="ALP52330.1"/>
    </source>
</evidence>
<name>A0A0S2TB07_9GAMM</name>
<dbReference type="UniPathway" id="UPA00219"/>
<feature type="binding site" evidence="10">
    <location>
        <position position="124"/>
    </location>
    <ligand>
        <name>UDP-N-acetyl-alpha-D-glucosamine</name>
        <dbReference type="ChEBI" id="CHEBI:57705"/>
    </ligand>
</feature>
<keyword evidence="4 10" id="KW-0808">Transferase</keyword>
<evidence type="ECO:0000256" key="8">
    <source>
        <dbReference type="ARBA" id="ARBA00023306"/>
    </source>
</evidence>
<dbReference type="GO" id="GO:0051991">
    <property type="term" value="F:UDP-N-acetyl-D-glucosamine:N-acetylmuramoyl-L-alanyl-D-glutamyl-meso-2,6-diaminopimelyl-D-alanyl-D-alanine-diphosphoundecaprenol 4-beta-N-acetylglucosaminlytransferase activity"/>
    <property type="evidence" value="ECO:0007669"/>
    <property type="project" value="RHEA"/>
</dbReference>
<dbReference type="CDD" id="cd03785">
    <property type="entry name" value="GT28_MurG"/>
    <property type="match status" value="1"/>
</dbReference>
<evidence type="ECO:0000256" key="9">
    <source>
        <dbReference type="ARBA" id="ARBA00023316"/>
    </source>
</evidence>
<dbReference type="Proteomes" id="UP000055136">
    <property type="component" value="Chromosome"/>
</dbReference>
<organism evidence="13 14">
    <name type="scientific">Candidatus Tenderia electrophaga</name>
    <dbReference type="NCBI Taxonomy" id="1748243"/>
    <lineage>
        <taxon>Bacteria</taxon>
        <taxon>Pseudomonadati</taxon>
        <taxon>Pseudomonadota</taxon>
        <taxon>Gammaproteobacteria</taxon>
        <taxon>Candidatus Tenderiales</taxon>
        <taxon>Candidatus Tenderiaceae</taxon>
        <taxon>Candidatus Tenderia</taxon>
    </lineage>
</organism>
<keyword evidence="2 10" id="KW-0132">Cell division</keyword>
<dbReference type="Pfam" id="PF04101">
    <property type="entry name" value="Glyco_tran_28_C"/>
    <property type="match status" value="1"/>
</dbReference>
<comment type="pathway">
    <text evidence="10">Cell wall biogenesis; peptidoglycan biosynthesis.</text>
</comment>
<dbReference type="GO" id="GO:0051301">
    <property type="term" value="P:cell division"/>
    <property type="evidence" value="ECO:0007669"/>
    <property type="project" value="UniProtKB-KW"/>
</dbReference>
<evidence type="ECO:0000256" key="1">
    <source>
        <dbReference type="ARBA" id="ARBA00022475"/>
    </source>
</evidence>
<evidence type="ECO:0000256" key="7">
    <source>
        <dbReference type="ARBA" id="ARBA00023136"/>
    </source>
</evidence>
<dbReference type="Pfam" id="PF03033">
    <property type="entry name" value="Glyco_transf_28"/>
    <property type="match status" value="1"/>
</dbReference>
<evidence type="ECO:0000256" key="5">
    <source>
        <dbReference type="ARBA" id="ARBA00022960"/>
    </source>
</evidence>
<feature type="domain" description="Glycosyl transferase family 28 C-terminal" evidence="12">
    <location>
        <begin position="185"/>
        <end position="350"/>
    </location>
</feature>
<keyword evidence="14" id="KW-1185">Reference proteome</keyword>
<dbReference type="InterPro" id="IPR004276">
    <property type="entry name" value="GlycoTrans_28_N"/>
</dbReference>
<evidence type="ECO:0000256" key="6">
    <source>
        <dbReference type="ARBA" id="ARBA00022984"/>
    </source>
</evidence>
<dbReference type="NCBIfam" id="TIGR01133">
    <property type="entry name" value="murG"/>
    <property type="match status" value="1"/>
</dbReference>
<feature type="binding site" evidence="10">
    <location>
        <position position="191"/>
    </location>
    <ligand>
        <name>UDP-N-acetyl-alpha-D-glucosamine</name>
        <dbReference type="ChEBI" id="CHEBI:57705"/>
    </ligand>
</feature>
<feature type="binding site" evidence="10">
    <location>
        <position position="290"/>
    </location>
    <ligand>
        <name>UDP-N-acetyl-alpha-D-glucosamine</name>
        <dbReference type="ChEBI" id="CHEBI:57705"/>
    </ligand>
</feature>
<reference evidence="13" key="1">
    <citation type="submission" date="2015-10" db="EMBL/GenBank/DDBJ databases">
        <title>Description of Candidatus Tenderia electrophaga gen. nov, sp. nov., an Uncultivated Electroautotroph from a Biocathode Enrichment.</title>
        <authorList>
            <person name="Eddie B.J."/>
            <person name="Malanoski A.P."/>
            <person name="Wang Z."/>
            <person name="Hall R.J."/>
            <person name="Oh S.D."/>
            <person name="Heiner C."/>
            <person name="Lin B."/>
            <person name="Strycharz-Glaven S.M."/>
        </authorList>
    </citation>
    <scope>NUCLEOTIDE SEQUENCE [LARGE SCALE GENOMIC DNA]</scope>
    <source>
        <strain evidence="13">NRL1</strain>
    </source>
</reference>
<gene>
    <name evidence="10 13" type="primary">murG</name>
    <name evidence="13" type="ORF">Tel_03765</name>
</gene>
<evidence type="ECO:0000259" key="12">
    <source>
        <dbReference type="Pfam" id="PF04101"/>
    </source>
</evidence>
<comment type="catalytic activity">
    <reaction evidence="10">
        <text>di-trans,octa-cis-undecaprenyl diphospho-N-acetyl-alpha-D-muramoyl-L-alanyl-D-glutamyl-meso-2,6-diaminopimeloyl-D-alanyl-D-alanine + UDP-N-acetyl-alpha-D-glucosamine = di-trans,octa-cis-undecaprenyl diphospho-[N-acetyl-alpha-D-glucosaminyl-(1-&gt;4)]-N-acetyl-alpha-D-muramoyl-L-alanyl-D-glutamyl-meso-2,6-diaminopimeloyl-D-alanyl-D-alanine + UDP + H(+)</text>
        <dbReference type="Rhea" id="RHEA:31227"/>
        <dbReference type="ChEBI" id="CHEBI:15378"/>
        <dbReference type="ChEBI" id="CHEBI:57705"/>
        <dbReference type="ChEBI" id="CHEBI:58223"/>
        <dbReference type="ChEBI" id="CHEBI:61387"/>
        <dbReference type="ChEBI" id="CHEBI:61388"/>
        <dbReference type="EC" id="2.4.1.227"/>
    </reaction>
</comment>
<dbReference type="PANTHER" id="PTHR21015:SF22">
    <property type="entry name" value="GLYCOSYLTRANSFERASE"/>
    <property type="match status" value="1"/>
</dbReference>
<feature type="binding site" evidence="10">
    <location>
        <begin position="264"/>
        <end position="269"/>
    </location>
    <ligand>
        <name>UDP-N-acetyl-alpha-D-glucosamine</name>
        <dbReference type="ChEBI" id="CHEBI:57705"/>
    </ligand>
</feature>
<dbReference type="EC" id="2.4.1.227" evidence="10"/>
<dbReference type="InterPro" id="IPR006009">
    <property type="entry name" value="GlcNAc_MurG"/>
</dbReference>
<dbReference type="PANTHER" id="PTHR21015">
    <property type="entry name" value="UDP-N-ACETYLGLUCOSAMINE--N-ACETYLMURAMYL-(PENTAPEPTIDE) PYROPHOSPHORYL-UNDECAPRENOL N-ACETYLGLUCOSAMINE TRANSFERASE 1"/>
    <property type="match status" value="1"/>
</dbReference>
<dbReference type="GO" id="GO:0005886">
    <property type="term" value="C:plasma membrane"/>
    <property type="evidence" value="ECO:0007669"/>
    <property type="project" value="UniProtKB-SubCell"/>
</dbReference>
<sequence length="364" mass="38914">MTARIMIMAGGTGGHVFPALAVAEELRARGAEVFWLGTRGGMEAELVPAAGIDMEWISIAGLRGKGLLGWLLAPLRLAKAVSQSLEVILRRRPMAILGMGGFVAGPGGVVSWLLRKPLLIHEQNAVAGMTNRLLARLASRIMEAFPDTFKHSERVIATGNPVRAQIADLPQPAQRFAGRAGSLRLLVLGGSLGAQALNEMVPQALAMMPADQRPDVWHQAGKRNIDTALQQYTESQLAGRVEAFISDMAEAYAWADLVLCRAGALTVSELAAAGVGAMLVPFPYAVDDHQTANARYLCDNGAALLLPQSELSAARLKEIIAGFMRDCAENQRAELQQMADKARALAKPYAAQQVADLCMEASNE</sequence>
<dbReference type="GO" id="GO:0005975">
    <property type="term" value="P:carbohydrate metabolic process"/>
    <property type="evidence" value="ECO:0007669"/>
    <property type="project" value="InterPro"/>
</dbReference>
<evidence type="ECO:0000256" key="10">
    <source>
        <dbReference type="HAMAP-Rule" id="MF_00033"/>
    </source>
</evidence>
<feature type="binding site" evidence="10">
    <location>
        <position position="245"/>
    </location>
    <ligand>
        <name>UDP-N-acetyl-alpha-D-glucosamine</name>
        <dbReference type="ChEBI" id="CHEBI:57705"/>
    </ligand>
</feature>
<dbReference type="SUPFAM" id="SSF53756">
    <property type="entry name" value="UDP-Glycosyltransferase/glycogen phosphorylase"/>
    <property type="match status" value="1"/>
</dbReference>
<feature type="domain" description="Glycosyltransferase family 28 N-terminal" evidence="11">
    <location>
        <begin position="5"/>
        <end position="142"/>
    </location>
</feature>
<dbReference type="HAMAP" id="MF_00033">
    <property type="entry name" value="MurG"/>
    <property type="match status" value="1"/>
</dbReference>
<proteinExistence type="inferred from homology"/>
<dbReference type="KEGG" id="tee:Tel_03765"/>
<keyword evidence="3 10" id="KW-0328">Glycosyltransferase</keyword>